<feature type="coiled-coil region" evidence="2">
    <location>
        <begin position="1280"/>
        <end position="1317"/>
    </location>
</feature>
<dbReference type="InterPro" id="IPR008974">
    <property type="entry name" value="TRAF-like"/>
</dbReference>
<dbReference type="SUPFAM" id="SSF49599">
    <property type="entry name" value="TRAF domain-like"/>
    <property type="match status" value="2"/>
</dbReference>
<dbReference type="Gene3D" id="2.60.210.10">
    <property type="entry name" value="Apoptosis, Tumor Necrosis Factor Receptor Associated Protein 2, Chain A"/>
    <property type="match status" value="2"/>
</dbReference>
<dbReference type="Gene3D" id="1.10.1410.20">
    <property type="entry name" value="2'-5'-oligoadenylate synthetase 1, domain 2"/>
    <property type="match status" value="1"/>
</dbReference>
<accession>A0AAU9XLJ3</accession>
<evidence type="ECO:0000313" key="6">
    <source>
        <dbReference type="Proteomes" id="UP001159428"/>
    </source>
</evidence>
<dbReference type="PROSITE" id="PS50144">
    <property type="entry name" value="MATH"/>
    <property type="match status" value="2"/>
</dbReference>
<evidence type="ECO:0000256" key="3">
    <source>
        <dbReference type="SAM" id="MobiDB-lite"/>
    </source>
</evidence>
<dbReference type="GO" id="GO:0003725">
    <property type="term" value="F:double-stranded RNA binding"/>
    <property type="evidence" value="ECO:0007669"/>
    <property type="project" value="TreeGrafter"/>
</dbReference>
<dbReference type="Pfam" id="PF22486">
    <property type="entry name" value="MATH_2"/>
    <property type="match status" value="1"/>
</dbReference>
<dbReference type="InterPro" id="IPR018952">
    <property type="entry name" value="2-5-oligoAdlate_synth_1_dom2/C"/>
</dbReference>
<dbReference type="PANTHER" id="PTHR11258">
    <property type="entry name" value="2-5 OLIGOADENYLATE SYNTHETASE"/>
    <property type="match status" value="1"/>
</dbReference>
<protein>
    <recommendedName>
        <fullName evidence="4">MATH domain-containing protein</fullName>
    </recommendedName>
</protein>
<organism evidence="5 6">
    <name type="scientific">Pocillopora meandrina</name>
    <dbReference type="NCBI Taxonomy" id="46732"/>
    <lineage>
        <taxon>Eukaryota</taxon>
        <taxon>Metazoa</taxon>
        <taxon>Cnidaria</taxon>
        <taxon>Anthozoa</taxon>
        <taxon>Hexacorallia</taxon>
        <taxon>Scleractinia</taxon>
        <taxon>Astrocoeniina</taxon>
        <taxon>Pocilloporidae</taxon>
        <taxon>Pocillopora</taxon>
    </lineage>
</organism>
<dbReference type="SMART" id="SM00061">
    <property type="entry name" value="MATH"/>
    <property type="match status" value="2"/>
</dbReference>
<dbReference type="Pfam" id="PF10421">
    <property type="entry name" value="OAS1_C"/>
    <property type="match status" value="1"/>
</dbReference>
<keyword evidence="2" id="KW-0175">Coiled coil</keyword>
<evidence type="ECO:0000256" key="1">
    <source>
        <dbReference type="ARBA" id="ARBA00009526"/>
    </source>
</evidence>
<dbReference type="SUPFAM" id="SSF81631">
    <property type="entry name" value="PAP/OAS1 substrate-binding domain"/>
    <property type="match status" value="1"/>
</dbReference>
<comment type="similarity">
    <text evidence="1">Belongs to the 2-5A synthase family.</text>
</comment>
<name>A0AAU9XLJ3_9CNID</name>
<dbReference type="InterPro" id="IPR043519">
    <property type="entry name" value="NT_sf"/>
</dbReference>
<feature type="coiled-coil region" evidence="2">
    <location>
        <begin position="1167"/>
        <end position="1236"/>
    </location>
</feature>
<feature type="coiled-coil region" evidence="2">
    <location>
        <begin position="449"/>
        <end position="497"/>
    </location>
</feature>
<dbReference type="GO" id="GO:0005654">
    <property type="term" value="C:nucleoplasm"/>
    <property type="evidence" value="ECO:0007669"/>
    <property type="project" value="TreeGrafter"/>
</dbReference>
<comment type="caution">
    <text evidence="5">The sequence shown here is derived from an EMBL/GenBank/DDBJ whole genome shotgun (WGS) entry which is preliminary data.</text>
</comment>
<feature type="domain" description="MATH" evidence="4">
    <location>
        <begin position="15"/>
        <end position="139"/>
    </location>
</feature>
<dbReference type="Proteomes" id="UP001159428">
    <property type="component" value="Unassembled WGS sequence"/>
</dbReference>
<feature type="domain" description="MATH" evidence="4">
    <location>
        <begin position="147"/>
        <end position="265"/>
    </location>
</feature>
<dbReference type="EMBL" id="CALNXJ010000049">
    <property type="protein sequence ID" value="CAH3151312.1"/>
    <property type="molecule type" value="Genomic_DNA"/>
</dbReference>
<reference evidence="5 6" key="1">
    <citation type="submission" date="2022-05" db="EMBL/GenBank/DDBJ databases">
        <authorList>
            <consortium name="Genoscope - CEA"/>
            <person name="William W."/>
        </authorList>
    </citation>
    <scope>NUCLEOTIDE SEQUENCE [LARGE SCALE GENOMIC DNA]</scope>
</reference>
<proteinExistence type="inferred from homology"/>
<dbReference type="GO" id="GO:0005829">
    <property type="term" value="C:cytosol"/>
    <property type="evidence" value="ECO:0007669"/>
    <property type="project" value="TreeGrafter"/>
</dbReference>
<sequence>MALRLHNTRLVDGGICCFNFIFEEFSSIGEKVYSRPFFFAGSRWRLQGGVKGGQFGVFLRWLGGGQHTDKVKCNIRFSVEVINNRDPSSSVRVGNMTEPDEFPRVAFGIGWSKLLSVEEIERPNSGFLDDNSLFLEVKCCMVHFLFEDKLVINLSSRTSYVSSSKFSVFGEEWYLVLYPRGEPKSDNSESQKQEHAAVYLHREEPGVLRFKATYSIFVRGGRETQVSHHFCNNNASTAFGIEKFARTKDLKAVSKGGLVSIGVKITSIEPYYYFGFDTQGWSPPNKLGEGCSIKDVFPLLLKPCSNDKKMLDFSLMLDPGPKFEHAELEDSAYYMKILWSINVVCVKDFNRSVTVNSWDVVGKSAFCHSQDEMTINTTLELNEVLNPHSPYLDDEKNLGVRLVMANANEVYDPLLINSDKHSVAKLREMNAQTKAAVENFWKDQLDEIYSEKDRIIADKEEEIAAKEEELNQKEAAIQALENEITESNEYLAEIESTVDEIDGKKVSSIKDLVQEAQPDEEELTKQQEVGEKLKAFLMASDRLPFSVSRISVVGAAGQGTTIKGNKELELAVFVKDLPRTEHKSWLPAIVFTIKTLLKQEGSKPTESTDDNQTTSTLPPCSDFVTTSTSVKFKCDSVDVTIDPMNDWEQMGGFVGLYKQCLSQPADAQPFYNICACERQTEFISIQNPKCKELIRIVKVWSNSVAWRNTSSTPSQYLLCLLVTAAYQVVHEGGDQSQAVRADKDVFLELADMVGDESLEVYWNEYYLVEDYPRENFPVLFQLPIVQDPAIPTHNVASDGLEDWAQFRRELSKWVAALVTPARRPLKSVFDSRVNHGTPARQQRSDLSKKFLFKHKQKSKRRSAPVHNLYQLIPAMVKSRILTASPVQEQSPIGKEISGCNMLSLSDKGKESLAEKVVGEIIKEVDKSESKVKEESMPRKMDSNELIILQMNKERLRLEKQLSQLMKEQSRTKKVPNGTSNSNAINTNGLERELARKTKELFELKQQFDQLQEMLLEVPELKKDLHKSKQETKGLGEVLFASRKKTVQLEDLVKKLNKQIKDKEKLSEHCMQLQKSLESITQERDQNGTEVERLRKDLEQKESEVQRNRDHCITLKELVDRLENASSDAEHYVTSSKENETILQYQIDELSLSLESNLLALEEGKKLIMEREDELKKSRESEKELRDQYEKQSGQLNHLTEEIDTAKMEISRQKDVIIRQQREMEDLRVKLANSMEQIEYIQLQQQEMNEFTEDERRNLEVTVCEMENELKLTKQERTQINASLRRKSEKYDELVQEVKQSRDLLQDKQEELDATQSQAHWIVLQQEAMITDTTKELSEIWDLVNDLLVEFNKEAFAIQVDDDEKEKLDELTSSTPEYDPSKKYSVPPNKSLVQIILEATAVRDRNLEFKTPEKRCHKLSPIPEVIEEDQDCSQISEEEEEKLPSLTAQAVELKQALIGLTEICRKNIFTVQTQNSVGRLLQERILLEKEHRSSLDEVMMQLEESRKSETNLGREISKKNNQITTLQQQLEESRNDLHHSFQKIESLSEQYEKTIDQQAKITELTNDVRRFSEQVKTLQNEKESLSQQLKESLDTLNQLSHVPSKEPDLHKSQDVLGKLLAEKFNLEDQVRKLKEKSVTYRLETQDHMIEYKCRTESKMRVLESNIRKAETEIFRLDGLVEKIRLVLHQYDDVIRSCPELNKLLYFLDGEDIQ</sequence>
<dbReference type="InterPro" id="IPR002083">
    <property type="entry name" value="MATH/TRAF_dom"/>
</dbReference>
<keyword evidence="6" id="KW-1185">Reference proteome</keyword>
<dbReference type="PROSITE" id="PS50152">
    <property type="entry name" value="25A_SYNTH_3"/>
    <property type="match status" value="1"/>
</dbReference>
<gene>
    <name evidence="5" type="ORF">PMEA_00025134</name>
</gene>
<feature type="coiled-coil region" evidence="2">
    <location>
        <begin position="1515"/>
        <end position="1635"/>
    </location>
</feature>
<dbReference type="CDD" id="cd00121">
    <property type="entry name" value="MATH"/>
    <property type="match status" value="2"/>
</dbReference>
<dbReference type="GO" id="GO:0001730">
    <property type="term" value="F:2'-5'-oligoadenylate synthetase activity"/>
    <property type="evidence" value="ECO:0007669"/>
    <property type="project" value="TreeGrafter"/>
</dbReference>
<dbReference type="SUPFAM" id="SSF81301">
    <property type="entry name" value="Nucleotidyltransferase"/>
    <property type="match status" value="1"/>
</dbReference>
<feature type="region of interest" description="Disordered" evidence="3">
    <location>
        <begin position="968"/>
        <end position="988"/>
    </location>
</feature>
<evidence type="ECO:0000259" key="4">
    <source>
        <dbReference type="PROSITE" id="PS50144"/>
    </source>
</evidence>
<evidence type="ECO:0000256" key="2">
    <source>
        <dbReference type="SAM" id="Coils"/>
    </source>
</evidence>
<feature type="region of interest" description="Disordered" evidence="3">
    <location>
        <begin position="1363"/>
        <end position="1383"/>
    </location>
</feature>
<evidence type="ECO:0000313" key="5">
    <source>
        <dbReference type="EMBL" id="CAH3151312.1"/>
    </source>
</evidence>
<dbReference type="GO" id="GO:0016020">
    <property type="term" value="C:membrane"/>
    <property type="evidence" value="ECO:0007669"/>
    <property type="project" value="TreeGrafter"/>
</dbReference>
<dbReference type="PANTHER" id="PTHR11258:SF22">
    <property type="entry name" value="MATH DOMAIN-CONTAINING PROTEIN"/>
    <property type="match status" value="1"/>
</dbReference>
<feature type="compositionally biased region" description="Polar residues" evidence="3">
    <location>
        <begin position="976"/>
        <end position="988"/>
    </location>
</feature>